<evidence type="ECO:0000313" key="2">
    <source>
        <dbReference type="EMBL" id="SBS70439.1"/>
    </source>
</evidence>
<proteinExistence type="predicted"/>
<gene>
    <name evidence="2" type="ORF">MHPYR_10138</name>
</gene>
<accession>A0A1Y5NZA6</accession>
<protein>
    <submittedName>
        <fullName evidence="2">Uncharacterized protein</fullName>
    </submittedName>
</protein>
<sequence>MSSLLPWVEPVDVANAVVFLASDQPRCGLEQRYNAEVGQDSLGGLDAKSMASGPDGPREAR</sequence>
<feature type="region of interest" description="Disordered" evidence="1">
    <location>
        <begin position="38"/>
        <end position="61"/>
    </location>
</feature>
<evidence type="ECO:0000256" key="1">
    <source>
        <dbReference type="SAM" id="MobiDB-lite"/>
    </source>
</evidence>
<organism evidence="2">
    <name type="scientific">uncultured Mycobacterium sp</name>
    <dbReference type="NCBI Taxonomy" id="171292"/>
    <lineage>
        <taxon>Bacteria</taxon>
        <taxon>Bacillati</taxon>
        <taxon>Actinomycetota</taxon>
        <taxon>Actinomycetes</taxon>
        <taxon>Mycobacteriales</taxon>
        <taxon>Mycobacteriaceae</taxon>
        <taxon>Mycobacterium</taxon>
        <taxon>environmental samples</taxon>
    </lineage>
</organism>
<dbReference type="AlphaFoldDB" id="A0A1Y5NZA6"/>
<name>A0A1Y5NZA6_9MYCO</name>
<dbReference type="EMBL" id="FLQS01000001">
    <property type="protein sequence ID" value="SBS70439.1"/>
    <property type="molecule type" value="Genomic_DNA"/>
</dbReference>
<reference evidence="2" key="1">
    <citation type="submission" date="2016-03" db="EMBL/GenBank/DDBJ databases">
        <authorList>
            <person name="Ploux O."/>
        </authorList>
    </citation>
    <scope>NUCLEOTIDE SEQUENCE</scope>
    <source>
        <strain evidence="2">UC10</strain>
    </source>
</reference>